<dbReference type="RefSeq" id="WP_155137772.1">
    <property type="nucleotide sequence ID" value="NZ_BMGZ01000001.1"/>
</dbReference>
<organism evidence="4 6">
    <name type="scientific">Aquisalinus luteolus</name>
    <dbReference type="NCBI Taxonomy" id="1566827"/>
    <lineage>
        <taxon>Bacteria</taxon>
        <taxon>Pseudomonadati</taxon>
        <taxon>Pseudomonadota</taxon>
        <taxon>Alphaproteobacteria</taxon>
        <taxon>Parvularculales</taxon>
        <taxon>Parvularculaceae</taxon>
        <taxon>Aquisalinus</taxon>
    </lineage>
</organism>
<keyword evidence="2 3" id="KW-0479">Metal-binding</keyword>
<evidence type="ECO:0000313" key="4">
    <source>
        <dbReference type="EMBL" id="GGH94338.1"/>
    </source>
</evidence>
<comment type="similarity">
    <text evidence="1">Belongs to the DinB family.</text>
</comment>
<dbReference type="Proteomes" id="UP000818603">
    <property type="component" value="Unassembled WGS sequence"/>
</dbReference>
<feature type="binding site" evidence="3">
    <location>
        <position position="138"/>
    </location>
    <ligand>
        <name>a divalent metal cation</name>
        <dbReference type="ChEBI" id="CHEBI:60240"/>
    </ligand>
</feature>
<proteinExistence type="inferred from homology"/>
<feature type="binding site" evidence="3">
    <location>
        <position position="50"/>
    </location>
    <ligand>
        <name>a divalent metal cation</name>
        <dbReference type="ChEBI" id="CHEBI:60240"/>
    </ligand>
</feature>
<evidence type="ECO:0000256" key="2">
    <source>
        <dbReference type="ARBA" id="ARBA00022723"/>
    </source>
</evidence>
<feature type="binding site" evidence="3">
    <location>
        <position position="142"/>
    </location>
    <ligand>
        <name>a divalent metal cation</name>
        <dbReference type="ChEBI" id="CHEBI:60240"/>
    </ligand>
</feature>
<evidence type="ECO:0000313" key="6">
    <source>
        <dbReference type="Proteomes" id="UP000621856"/>
    </source>
</evidence>
<dbReference type="PANTHER" id="PTHR37302">
    <property type="entry name" value="SLR1116 PROTEIN"/>
    <property type="match status" value="1"/>
</dbReference>
<reference evidence="4" key="1">
    <citation type="journal article" date="2014" name="Int. J. Syst. Evol. Microbiol.">
        <title>Complete genome sequence of Corynebacterium casei LMG S-19264T (=DSM 44701T), isolated from a smear-ripened cheese.</title>
        <authorList>
            <consortium name="US DOE Joint Genome Institute (JGI-PGF)"/>
            <person name="Walter F."/>
            <person name="Albersmeier A."/>
            <person name="Kalinowski J."/>
            <person name="Ruckert C."/>
        </authorList>
    </citation>
    <scope>NUCLEOTIDE SEQUENCE</scope>
    <source>
        <strain evidence="4">CGMCC 1.14984</strain>
    </source>
</reference>
<sequence length="173" mass="19503">MISPDHIRLMAVYNRWQNDSLYGAADSLSDEARRLDRGAFFRSIHETLNHILWADQIWMSRLAGTDAPKVPTIPASASQIDAWEALKAARLDFDQQMIDWSLSVTDADIEGDLSWYSGAAKREVSKPRWVLITHMFNHGTHHRGQVHGMLTAAGAKPDDTDIPFMPQAYSDLL</sequence>
<dbReference type="SUPFAM" id="SSF109854">
    <property type="entry name" value="DinB/YfiT-like putative metalloenzymes"/>
    <property type="match status" value="1"/>
</dbReference>
<dbReference type="InterPro" id="IPR007837">
    <property type="entry name" value="DinB"/>
</dbReference>
<dbReference type="EMBL" id="BMGZ01000001">
    <property type="protein sequence ID" value="GGH94338.1"/>
    <property type="molecule type" value="Genomic_DNA"/>
</dbReference>
<reference evidence="5 7" key="2">
    <citation type="submission" date="2020-02" db="EMBL/GenBank/DDBJ databases">
        <title>Genome sequence of Parvularcula flava strain NH6-79.</title>
        <authorList>
            <person name="Abdul Karim M.H."/>
            <person name="Lam M.Q."/>
            <person name="Chen S.J."/>
            <person name="Yahya A."/>
            <person name="Shahir S."/>
            <person name="Shamsir M.S."/>
            <person name="Chong C.S."/>
        </authorList>
    </citation>
    <scope>NUCLEOTIDE SEQUENCE [LARGE SCALE GENOMIC DNA]</scope>
    <source>
        <strain evidence="5 7">NH6-79</strain>
    </source>
</reference>
<evidence type="ECO:0000313" key="5">
    <source>
        <dbReference type="EMBL" id="NHK27090.1"/>
    </source>
</evidence>
<dbReference type="GO" id="GO:0046872">
    <property type="term" value="F:metal ion binding"/>
    <property type="evidence" value="ECO:0007669"/>
    <property type="project" value="UniProtKB-KW"/>
</dbReference>
<dbReference type="Proteomes" id="UP000621856">
    <property type="component" value="Unassembled WGS sequence"/>
</dbReference>
<dbReference type="AlphaFoldDB" id="A0A8J3EQK6"/>
<dbReference type="InterPro" id="IPR034660">
    <property type="entry name" value="DinB/YfiT-like"/>
</dbReference>
<evidence type="ECO:0000256" key="1">
    <source>
        <dbReference type="ARBA" id="ARBA00008635"/>
    </source>
</evidence>
<reference evidence="4" key="3">
    <citation type="submission" date="2020-09" db="EMBL/GenBank/DDBJ databases">
        <authorList>
            <person name="Sun Q."/>
            <person name="Zhou Y."/>
        </authorList>
    </citation>
    <scope>NUCLEOTIDE SEQUENCE</scope>
    <source>
        <strain evidence="4">CGMCC 1.14984</strain>
    </source>
</reference>
<keyword evidence="7" id="KW-1185">Reference proteome</keyword>
<evidence type="ECO:0000256" key="3">
    <source>
        <dbReference type="PIRSR" id="PIRSR607837-1"/>
    </source>
</evidence>
<evidence type="ECO:0000313" key="7">
    <source>
        <dbReference type="Proteomes" id="UP000818603"/>
    </source>
</evidence>
<protein>
    <submittedName>
        <fullName evidence="5">DUF664 domain-containing protein</fullName>
    </submittedName>
    <submittedName>
        <fullName evidence="4">Damage-inducible protein DinB</fullName>
    </submittedName>
</protein>
<dbReference type="Gene3D" id="1.20.120.450">
    <property type="entry name" value="dinb family like domain"/>
    <property type="match status" value="1"/>
</dbReference>
<dbReference type="Pfam" id="PF05163">
    <property type="entry name" value="DinB"/>
    <property type="match status" value="1"/>
</dbReference>
<gene>
    <name evidence="5" type="ORF">FF098_004120</name>
    <name evidence="4" type="ORF">GCM10011355_08290</name>
</gene>
<accession>A0A8J3EQK6</accession>
<comment type="caution">
    <text evidence="4">The sequence shown here is derived from an EMBL/GenBank/DDBJ whole genome shotgun (WGS) entry which is preliminary data.</text>
</comment>
<name>A0A8J3EQK6_9PROT</name>
<dbReference type="EMBL" id="VCJR02000001">
    <property type="protein sequence ID" value="NHK27090.1"/>
    <property type="molecule type" value="Genomic_DNA"/>
</dbReference>
<dbReference type="PANTHER" id="PTHR37302:SF1">
    <property type="entry name" value="PROTEIN DINB"/>
    <property type="match status" value="1"/>
</dbReference>